<accession>A0A5A7QIK6</accession>
<sequence length="240" mass="27112">MYDVSPPINFSGIQISIIRLRTHRLWENGLNLSSFRIPPRTLPRPFTNRVDILYQNLGNWSTFYYNVPDHTFVTSVVGFSAYDSNATPFRNGLIELNLRGDDPITVSFQNLSLGWNADMRCVRFSTNGTVEFTNLTLLGTCVARGQGHFSVVVPRKGGEHKKVFRWWILGFVGGFVGLGLVVWGGFFVGKVCQWKKVSKMERESEKSESLEALWIRNSKMPLASAIRTQPSLESNCNCVP</sequence>
<organism evidence="2 3">
    <name type="scientific">Striga asiatica</name>
    <name type="common">Asiatic witchweed</name>
    <name type="synonym">Buchnera asiatica</name>
    <dbReference type="NCBI Taxonomy" id="4170"/>
    <lineage>
        <taxon>Eukaryota</taxon>
        <taxon>Viridiplantae</taxon>
        <taxon>Streptophyta</taxon>
        <taxon>Embryophyta</taxon>
        <taxon>Tracheophyta</taxon>
        <taxon>Spermatophyta</taxon>
        <taxon>Magnoliopsida</taxon>
        <taxon>eudicotyledons</taxon>
        <taxon>Gunneridae</taxon>
        <taxon>Pentapetalae</taxon>
        <taxon>asterids</taxon>
        <taxon>lamiids</taxon>
        <taxon>Lamiales</taxon>
        <taxon>Orobanchaceae</taxon>
        <taxon>Buchnereae</taxon>
        <taxon>Striga</taxon>
    </lineage>
</organism>
<dbReference type="EMBL" id="BKCP01007181">
    <property type="protein sequence ID" value="GER45199.1"/>
    <property type="molecule type" value="Genomic_DNA"/>
</dbReference>
<keyword evidence="1" id="KW-0812">Transmembrane</keyword>
<evidence type="ECO:0000313" key="2">
    <source>
        <dbReference type="EMBL" id="GER45199.1"/>
    </source>
</evidence>
<keyword evidence="1" id="KW-1133">Transmembrane helix</keyword>
<comment type="caution">
    <text evidence="2">The sequence shown here is derived from an EMBL/GenBank/DDBJ whole genome shotgun (WGS) entry which is preliminary data.</text>
</comment>
<keyword evidence="1" id="KW-0472">Membrane</keyword>
<evidence type="ECO:0000313" key="3">
    <source>
        <dbReference type="Proteomes" id="UP000325081"/>
    </source>
</evidence>
<proteinExistence type="predicted"/>
<gene>
    <name evidence="2" type="ORF">STAS_22117</name>
</gene>
<keyword evidence="3" id="KW-1185">Reference proteome</keyword>
<dbReference type="OrthoDB" id="768690at2759"/>
<evidence type="ECO:0000256" key="1">
    <source>
        <dbReference type="SAM" id="Phobius"/>
    </source>
</evidence>
<dbReference type="GO" id="GO:0016020">
    <property type="term" value="C:membrane"/>
    <property type="evidence" value="ECO:0007669"/>
    <property type="project" value="TreeGrafter"/>
</dbReference>
<dbReference type="Pfam" id="PF06697">
    <property type="entry name" value="DUF1191"/>
    <property type="match status" value="1"/>
</dbReference>
<dbReference type="Proteomes" id="UP000325081">
    <property type="component" value="Unassembled WGS sequence"/>
</dbReference>
<dbReference type="PANTHER" id="PTHR33512">
    <property type="entry name" value="PROTEIN, PUTATIVE (DUF1191)-RELATED"/>
    <property type="match status" value="1"/>
</dbReference>
<reference evidence="3" key="1">
    <citation type="journal article" date="2019" name="Curr. Biol.">
        <title>Genome Sequence of Striga asiatica Provides Insight into the Evolution of Plant Parasitism.</title>
        <authorList>
            <person name="Yoshida S."/>
            <person name="Kim S."/>
            <person name="Wafula E.K."/>
            <person name="Tanskanen J."/>
            <person name="Kim Y.M."/>
            <person name="Honaas L."/>
            <person name="Yang Z."/>
            <person name="Spallek T."/>
            <person name="Conn C.E."/>
            <person name="Ichihashi Y."/>
            <person name="Cheong K."/>
            <person name="Cui S."/>
            <person name="Der J.P."/>
            <person name="Gundlach H."/>
            <person name="Jiao Y."/>
            <person name="Hori C."/>
            <person name="Ishida J.K."/>
            <person name="Kasahara H."/>
            <person name="Kiba T."/>
            <person name="Kim M.S."/>
            <person name="Koo N."/>
            <person name="Laohavisit A."/>
            <person name="Lee Y.H."/>
            <person name="Lumba S."/>
            <person name="McCourt P."/>
            <person name="Mortimer J.C."/>
            <person name="Mutuku J.M."/>
            <person name="Nomura T."/>
            <person name="Sasaki-Sekimoto Y."/>
            <person name="Seto Y."/>
            <person name="Wang Y."/>
            <person name="Wakatake T."/>
            <person name="Sakakibara H."/>
            <person name="Demura T."/>
            <person name="Yamaguchi S."/>
            <person name="Yoneyama K."/>
            <person name="Manabe R.I."/>
            <person name="Nelson D.C."/>
            <person name="Schulman A.H."/>
            <person name="Timko M.P."/>
            <person name="dePamphilis C.W."/>
            <person name="Choi D."/>
            <person name="Shirasu K."/>
        </authorList>
    </citation>
    <scope>NUCLEOTIDE SEQUENCE [LARGE SCALE GENOMIC DNA]</scope>
    <source>
        <strain evidence="3">cv. UVA1</strain>
    </source>
</reference>
<dbReference type="InterPro" id="IPR010605">
    <property type="entry name" value="DUF1191"/>
</dbReference>
<dbReference type="AlphaFoldDB" id="A0A5A7QIK6"/>
<name>A0A5A7QIK6_STRAF</name>
<dbReference type="PANTHER" id="PTHR33512:SF7">
    <property type="entry name" value="LEGUME LECTIN DOMAIN-CONTAINING PROTEIN"/>
    <property type="match status" value="1"/>
</dbReference>
<feature type="transmembrane region" description="Helical" evidence="1">
    <location>
        <begin position="166"/>
        <end position="189"/>
    </location>
</feature>
<protein>
    <submittedName>
        <fullName evidence="2">Uncharacterized protein</fullName>
    </submittedName>
</protein>